<dbReference type="Pfam" id="PF03061">
    <property type="entry name" value="4HBT"/>
    <property type="match status" value="1"/>
</dbReference>
<dbReference type="InterPro" id="IPR029069">
    <property type="entry name" value="HotDog_dom_sf"/>
</dbReference>
<keyword evidence="6" id="KW-1185">Reference proteome</keyword>
<accession>A0A938X772</accession>
<reference evidence="5" key="1">
    <citation type="submission" date="2020-08" db="EMBL/GenBank/DDBJ databases">
        <authorList>
            <person name="Cejkova D."/>
            <person name="Kubasova T."/>
            <person name="Jahodarova E."/>
            <person name="Rychlik I."/>
        </authorList>
    </citation>
    <scope>NUCLEOTIDE SEQUENCE</scope>
    <source>
        <strain evidence="5">An559</strain>
    </source>
</reference>
<dbReference type="SUPFAM" id="SSF54637">
    <property type="entry name" value="Thioesterase/thiol ester dehydrase-isomerase"/>
    <property type="match status" value="1"/>
</dbReference>
<evidence type="ECO:0000313" key="6">
    <source>
        <dbReference type="Proteomes" id="UP000774750"/>
    </source>
</evidence>
<dbReference type="InterPro" id="IPR040170">
    <property type="entry name" value="Cytosol_ACT"/>
</dbReference>
<dbReference type="GO" id="GO:0052816">
    <property type="term" value="F:long-chain fatty acyl-CoA hydrolase activity"/>
    <property type="evidence" value="ECO:0007669"/>
    <property type="project" value="TreeGrafter"/>
</dbReference>
<sequence length="160" mass="18340">MTNEERIVKTVAQSRTEQIQILMPEHINGYQRLFGGKLMEWIDVVAAVAARRHAGHNVTTASISQLEFKAPAYVNNTIVLKAQLTYVGRTSMEVRVDTFVEHLDGSETMINRAYLVMVALDENDTPVTVPLLRCETPEEEFEWEAARRRRAFRKENSLDF</sequence>
<organism evidence="5 6">
    <name type="scientific">Merdimmobilis hominis</name>
    <dbReference type="NCBI Taxonomy" id="2897707"/>
    <lineage>
        <taxon>Bacteria</taxon>
        <taxon>Bacillati</taxon>
        <taxon>Bacillota</taxon>
        <taxon>Clostridia</taxon>
        <taxon>Eubacteriales</taxon>
        <taxon>Oscillospiraceae</taxon>
        <taxon>Merdimmobilis</taxon>
    </lineage>
</organism>
<dbReference type="GO" id="GO:0005737">
    <property type="term" value="C:cytoplasm"/>
    <property type="evidence" value="ECO:0007669"/>
    <property type="project" value="TreeGrafter"/>
</dbReference>
<dbReference type="RefSeq" id="WP_204447409.1">
    <property type="nucleotide sequence ID" value="NZ_JACJKY010000016.1"/>
</dbReference>
<gene>
    <name evidence="5" type="ORF">H6A12_09820</name>
</gene>
<comment type="caution">
    <text evidence="5">The sequence shown here is derived from an EMBL/GenBank/DDBJ whole genome shotgun (WGS) entry which is preliminary data.</text>
</comment>
<dbReference type="InterPro" id="IPR033120">
    <property type="entry name" value="HOTDOG_ACOT"/>
</dbReference>
<evidence type="ECO:0000313" key="5">
    <source>
        <dbReference type="EMBL" id="MBM6921451.1"/>
    </source>
</evidence>
<dbReference type="EMBL" id="JACJKY010000016">
    <property type="protein sequence ID" value="MBM6921451.1"/>
    <property type="molecule type" value="Genomic_DNA"/>
</dbReference>
<name>A0A938X772_9FIRM</name>
<dbReference type="InterPro" id="IPR006683">
    <property type="entry name" value="Thioestr_dom"/>
</dbReference>
<dbReference type="PROSITE" id="PS51770">
    <property type="entry name" value="HOTDOG_ACOT"/>
    <property type="match status" value="1"/>
</dbReference>
<dbReference type="AlphaFoldDB" id="A0A938X772"/>
<keyword evidence="2 3" id="KW-0378">Hydrolase</keyword>
<evidence type="ECO:0000256" key="2">
    <source>
        <dbReference type="ARBA" id="ARBA00022801"/>
    </source>
</evidence>
<reference evidence="5" key="2">
    <citation type="journal article" date="2021" name="Sci. Rep.">
        <title>The distribution of antibiotic resistance genes in chicken gut microbiota commensals.</title>
        <authorList>
            <person name="Juricova H."/>
            <person name="Matiasovicova J."/>
            <person name="Kubasova T."/>
            <person name="Cejkova D."/>
            <person name="Rychlik I."/>
        </authorList>
    </citation>
    <scope>NUCLEOTIDE SEQUENCE</scope>
    <source>
        <strain evidence="5">An559</strain>
    </source>
</reference>
<dbReference type="Proteomes" id="UP000774750">
    <property type="component" value="Unassembled WGS sequence"/>
</dbReference>
<protein>
    <submittedName>
        <fullName evidence="5">Acyl-CoA thioesterase</fullName>
    </submittedName>
</protein>
<evidence type="ECO:0000259" key="4">
    <source>
        <dbReference type="PROSITE" id="PS51770"/>
    </source>
</evidence>
<evidence type="ECO:0000256" key="1">
    <source>
        <dbReference type="ARBA" id="ARBA00010458"/>
    </source>
</evidence>
<evidence type="ECO:0000256" key="3">
    <source>
        <dbReference type="PROSITE-ProRule" id="PRU01106"/>
    </source>
</evidence>
<dbReference type="Gene3D" id="3.10.129.10">
    <property type="entry name" value="Hotdog Thioesterase"/>
    <property type="match status" value="1"/>
</dbReference>
<dbReference type="PANTHER" id="PTHR11049">
    <property type="entry name" value="ACYL COENZYME A THIOESTER HYDROLASE"/>
    <property type="match status" value="1"/>
</dbReference>
<comment type="similarity">
    <text evidence="1">Belongs to the acyl coenzyme A hydrolase family.</text>
</comment>
<proteinExistence type="inferred from homology"/>
<dbReference type="GO" id="GO:0006637">
    <property type="term" value="P:acyl-CoA metabolic process"/>
    <property type="evidence" value="ECO:0007669"/>
    <property type="project" value="TreeGrafter"/>
</dbReference>
<dbReference type="CDD" id="cd03442">
    <property type="entry name" value="BFIT_BACH"/>
    <property type="match status" value="1"/>
</dbReference>
<feature type="domain" description="HotDog ACOT-type" evidence="4">
    <location>
        <begin position="12"/>
        <end position="123"/>
    </location>
</feature>